<feature type="compositionally biased region" description="Basic and acidic residues" evidence="5">
    <location>
        <begin position="143"/>
        <end position="155"/>
    </location>
</feature>
<dbReference type="InterPro" id="IPR051732">
    <property type="entry name" value="USF"/>
</dbReference>
<evidence type="ECO:0000313" key="7">
    <source>
        <dbReference type="EMBL" id="KAK5281117.1"/>
    </source>
</evidence>
<keyword evidence="3" id="KW-0804">Transcription</keyword>
<proteinExistence type="predicted"/>
<dbReference type="EMBL" id="JAVRRA010001219">
    <property type="protein sequence ID" value="KAK5281117.1"/>
    <property type="molecule type" value="Genomic_DNA"/>
</dbReference>
<dbReference type="SUPFAM" id="SSF47459">
    <property type="entry name" value="HLH, helix-loop-helix DNA-binding domain"/>
    <property type="match status" value="1"/>
</dbReference>
<evidence type="ECO:0000259" key="6">
    <source>
        <dbReference type="PROSITE" id="PS50888"/>
    </source>
</evidence>
<keyword evidence="2" id="KW-0805">Transcription regulation</keyword>
<keyword evidence="4" id="KW-0539">Nucleus</keyword>
<feature type="region of interest" description="Disordered" evidence="5">
    <location>
        <begin position="116"/>
        <end position="155"/>
    </location>
</feature>
<feature type="compositionally biased region" description="Basic and acidic residues" evidence="5">
    <location>
        <begin position="21"/>
        <end position="31"/>
    </location>
</feature>
<accession>A0ABR0M4P0</accession>
<evidence type="ECO:0000256" key="2">
    <source>
        <dbReference type="ARBA" id="ARBA00023015"/>
    </source>
</evidence>
<feature type="compositionally biased region" description="Polar residues" evidence="5">
    <location>
        <begin position="181"/>
        <end position="190"/>
    </location>
</feature>
<evidence type="ECO:0000256" key="5">
    <source>
        <dbReference type="SAM" id="MobiDB-lite"/>
    </source>
</evidence>
<dbReference type="CDD" id="cd11387">
    <property type="entry name" value="bHLHzip_USF_MITF"/>
    <property type="match status" value="1"/>
</dbReference>
<sequence length="355" mass="39621">MPTTGTSQFGSIPMPSRSRSHIHELERKVSESRSPATPDTPAINSLHLGTPEYPTQPMSLQVNHRHQKSLSNQWDNTPGSAQSWLESPLHSPMGGQMHHLQISEVLKSGKHASLPTKVDNAGHTGPAPAYQSQEAKRRRRRESHNMVERRRRDNINERIHDLAQLVPQHRLEDEKIRKHLQNNSPLSPSITATGGSGRRAAGNITQGLPVEDKDKGPNKGDILNGSVTWTRDLMWLLHTKIQQESELEQYIISLGGRYPFEQTEEEKRMRTELFDAIDRNGAHNFAYSRYPGSGLRVPKHTNLAGDTVQDGQSSHSLSPGFTSGGSGDNSGQPQFWPNHDGGHGFKEEEEYGMEI</sequence>
<organism evidence="7 8">
    <name type="scientific">Cryomyces antarcticus</name>
    <dbReference type="NCBI Taxonomy" id="329879"/>
    <lineage>
        <taxon>Eukaryota</taxon>
        <taxon>Fungi</taxon>
        <taxon>Dikarya</taxon>
        <taxon>Ascomycota</taxon>
        <taxon>Pezizomycotina</taxon>
        <taxon>Dothideomycetes</taxon>
        <taxon>Dothideomycetes incertae sedis</taxon>
        <taxon>Cryomyces</taxon>
    </lineage>
</organism>
<keyword evidence="8" id="KW-1185">Reference proteome</keyword>
<feature type="region of interest" description="Disordered" evidence="5">
    <location>
        <begin position="180"/>
        <end position="219"/>
    </location>
</feature>
<dbReference type="PANTHER" id="PTHR46117">
    <property type="entry name" value="FI24210P1"/>
    <property type="match status" value="1"/>
</dbReference>
<evidence type="ECO:0000313" key="8">
    <source>
        <dbReference type="Proteomes" id="UP001357485"/>
    </source>
</evidence>
<feature type="region of interest" description="Disordered" evidence="5">
    <location>
        <begin position="298"/>
        <end position="355"/>
    </location>
</feature>
<dbReference type="InterPro" id="IPR011598">
    <property type="entry name" value="bHLH_dom"/>
</dbReference>
<dbReference type="Pfam" id="PF00010">
    <property type="entry name" value="HLH"/>
    <property type="match status" value="1"/>
</dbReference>
<dbReference type="Gene3D" id="4.10.280.10">
    <property type="entry name" value="Helix-loop-helix DNA-binding domain"/>
    <property type="match status" value="1"/>
</dbReference>
<feature type="domain" description="BHLH" evidence="6">
    <location>
        <begin position="139"/>
        <end position="233"/>
    </location>
</feature>
<feature type="region of interest" description="Disordered" evidence="5">
    <location>
        <begin position="62"/>
        <end position="81"/>
    </location>
</feature>
<feature type="compositionally biased region" description="Polar residues" evidence="5">
    <location>
        <begin position="1"/>
        <end position="10"/>
    </location>
</feature>
<dbReference type="Proteomes" id="UP001357485">
    <property type="component" value="Unassembled WGS sequence"/>
</dbReference>
<evidence type="ECO:0000256" key="4">
    <source>
        <dbReference type="ARBA" id="ARBA00023242"/>
    </source>
</evidence>
<dbReference type="InterPro" id="IPR036638">
    <property type="entry name" value="HLH_DNA-bd_sf"/>
</dbReference>
<comment type="caution">
    <text evidence="7">The sequence shown here is derived from an EMBL/GenBank/DDBJ whole genome shotgun (WGS) entry which is preliminary data.</text>
</comment>
<dbReference type="PANTHER" id="PTHR46117:SF3">
    <property type="entry name" value="FI24210P1"/>
    <property type="match status" value="1"/>
</dbReference>
<evidence type="ECO:0000256" key="3">
    <source>
        <dbReference type="ARBA" id="ARBA00023163"/>
    </source>
</evidence>
<feature type="compositionally biased region" description="Polar residues" evidence="5">
    <location>
        <begin position="309"/>
        <end position="321"/>
    </location>
</feature>
<protein>
    <recommendedName>
        <fullName evidence="6">BHLH domain-containing protein</fullName>
    </recommendedName>
</protein>
<evidence type="ECO:0000256" key="1">
    <source>
        <dbReference type="ARBA" id="ARBA00004123"/>
    </source>
</evidence>
<dbReference type="SMART" id="SM00353">
    <property type="entry name" value="HLH"/>
    <property type="match status" value="1"/>
</dbReference>
<reference evidence="7 8" key="1">
    <citation type="submission" date="2023-08" db="EMBL/GenBank/DDBJ databases">
        <title>Black Yeasts Isolated from many extreme environments.</title>
        <authorList>
            <person name="Coleine C."/>
            <person name="Stajich J.E."/>
            <person name="Selbmann L."/>
        </authorList>
    </citation>
    <scope>NUCLEOTIDE SEQUENCE [LARGE SCALE GENOMIC DNA]</scope>
    <source>
        <strain evidence="7 8">CCFEE 536</strain>
    </source>
</reference>
<name>A0ABR0M4P0_9PEZI</name>
<feature type="compositionally biased region" description="Polar residues" evidence="5">
    <location>
        <begin position="69"/>
        <end position="81"/>
    </location>
</feature>
<comment type="subcellular location">
    <subcellularLocation>
        <location evidence="1">Nucleus</location>
    </subcellularLocation>
</comment>
<dbReference type="PROSITE" id="PS50888">
    <property type="entry name" value="BHLH"/>
    <property type="match status" value="1"/>
</dbReference>
<feature type="region of interest" description="Disordered" evidence="5">
    <location>
        <begin position="1"/>
        <end position="57"/>
    </location>
</feature>
<gene>
    <name evidence="7" type="ORF">LTR16_006481</name>
</gene>